<dbReference type="Proteomes" id="UP001229409">
    <property type="component" value="Unassembled WGS sequence"/>
</dbReference>
<dbReference type="PANTHER" id="PTHR30175:SF1">
    <property type="entry name" value="PTS SYSTEM ARBUTIN-, CELLOBIOSE-, AND SALICIN-SPECIFIC EIIBC COMPONENT-RELATED"/>
    <property type="match status" value="1"/>
</dbReference>
<evidence type="ECO:0000256" key="5">
    <source>
        <dbReference type="ARBA" id="ARBA00022692"/>
    </source>
</evidence>
<feature type="active site" description="Phosphocysteine intermediate; for EIIB activity" evidence="8">
    <location>
        <position position="26"/>
    </location>
</feature>
<dbReference type="GO" id="GO:0090589">
    <property type="term" value="F:protein-phosphocysteine-trehalose phosphotransferase system transporter activity"/>
    <property type="evidence" value="ECO:0007669"/>
    <property type="project" value="TreeGrafter"/>
</dbReference>
<name>A0AAP4EAV4_PAEPO</name>
<keyword evidence="4" id="KW-0598">Phosphotransferase system</keyword>
<comment type="caution">
    <text evidence="10">The sequence shown here is derived from an EMBL/GenBank/DDBJ whole genome shotgun (WGS) entry which is preliminary data.</text>
</comment>
<evidence type="ECO:0000256" key="1">
    <source>
        <dbReference type="ARBA" id="ARBA00022448"/>
    </source>
</evidence>
<dbReference type="AlphaFoldDB" id="A0AAP4EAV4"/>
<accession>A0AAP4EAV4</accession>
<dbReference type="GO" id="GO:0009401">
    <property type="term" value="P:phosphoenolpyruvate-dependent sugar phosphotransferase system"/>
    <property type="evidence" value="ECO:0007669"/>
    <property type="project" value="UniProtKB-KW"/>
</dbReference>
<dbReference type="GO" id="GO:0016301">
    <property type="term" value="F:kinase activity"/>
    <property type="evidence" value="ECO:0007669"/>
    <property type="project" value="UniProtKB-KW"/>
</dbReference>
<evidence type="ECO:0000313" key="10">
    <source>
        <dbReference type="EMBL" id="MDH2331818.1"/>
    </source>
</evidence>
<proteinExistence type="predicted"/>
<evidence type="ECO:0000256" key="3">
    <source>
        <dbReference type="ARBA" id="ARBA00022679"/>
    </source>
</evidence>
<reference evidence="10" key="1">
    <citation type="submission" date="2023-04" db="EMBL/GenBank/DDBJ databases">
        <title>Uncovering the Secrets of Slow-Growing Bacteria in Tropical Savanna Soil through Cultivation and Genomic Analysis.</title>
        <authorList>
            <person name="Goncalves O.S."/>
            <person name="Santana M.F."/>
        </authorList>
    </citation>
    <scope>NUCLEOTIDE SEQUENCE</scope>
    <source>
        <strain evidence="10">ANTI</strain>
    </source>
</reference>
<dbReference type="PANTHER" id="PTHR30175">
    <property type="entry name" value="PHOSPHOTRANSFERASE SYSTEM TRANSPORT PROTEIN"/>
    <property type="match status" value="1"/>
</dbReference>
<dbReference type="GO" id="GO:0015771">
    <property type="term" value="P:trehalose transport"/>
    <property type="evidence" value="ECO:0007669"/>
    <property type="project" value="TreeGrafter"/>
</dbReference>
<sequence>MNYDQLAKEILSRVGGIESVTIIIHCVTRLRFQLKDEGLSKTEWLRQE</sequence>
<gene>
    <name evidence="10" type="ORF">QDS18_13165</name>
</gene>
<dbReference type="EMBL" id="JARVWT010000004">
    <property type="protein sequence ID" value="MDH2331818.1"/>
    <property type="molecule type" value="Genomic_DNA"/>
</dbReference>
<keyword evidence="3" id="KW-0808">Transferase</keyword>
<keyword evidence="5" id="KW-0812">Transmembrane</keyword>
<dbReference type="GO" id="GO:0008982">
    <property type="term" value="F:protein-N(PI)-phosphohistidine-sugar phosphotransferase activity"/>
    <property type="evidence" value="ECO:0007669"/>
    <property type="project" value="InterPro"/>
</dbReference>
<dbReference type="Pfam" id="PF00367">
    <property type="entry name" value="PTS_EIIB"/>
    <property type="match status" value="1"/>
</dbReference>
<keyword evidence="2" id="KW-0762">Sugar transport</keyword>
<dbReference type="Gene3D" id="3.30.1360.60">
    <property type="entry name" value="Glucose permease domain IIB"/>
    <property type="match status" value="1"/>
</dbReference>
<evidence type="ECO:0000259" key="9">
    <source>
        <dbReference type="PROSITE" id="PS51098"/>
    </source>
</evidence>
<evidence type="ECO:0000313" key="11">
    <source>
        <dbReference type="Proteomes" id="UP001229409"/>
    </source>
</evidence>
<dbReference type="InterPro" id="IPR036878">
    <property type="entry name" value="Glu_permease_IIB"/>
</dbReference>
<evidence type="ECO:0000256" key="4">
    <source>
        <dbReference type="ARBA" id="ARBA00022683"/>
    </source>
</evidence>
<dbReference type="GO" id="GO:0005886">
    <property type="term" value="C:plasma membrane"/>
    <property type="evidence" value="ECO:0007669"/>
    <property type="project" value="TreeGrafter"/>
</dbReference>
<evidence type="ECO:0000256" key="8">
    <source>
        <dbReference type="PROSITE-ProRule" id="PRU00421"/>
    </source>
</evidence>
<dbReference type="InterPro" id="IPR050558">
    <property type="entry name" value="PTS_Sugar-Specific_Components"/>
</dbReference>
<dbReference type="InterPro" id="IPR001996">
    <property type="entry name" value="PTS_IIB_1"/>
</dbReference>
<evidence type="ECO:0000256" key="2">
    <source>
        <dbReference type="ARBA" id="ARBA00022597"/>
    </source>
</evidence>
<protein>
    <submittedName>
        <fullName evidence="10">PTS transporter subunit EIIB</fullName>
    </submittedName>
</protein>
<keyword evidence="6" id="KW-0418">Kinase</keyword>
<evidence type="ECO:0000256" key="7">
    <source>
        <dbReference type="ARBA" id="ARBA00022989"/>
    </source>
</evidence>
<keyword evidence="1" id="KW-0813">Transport</keyword>
<organism evidence="10 11">
    <name type="scientific">Paenibacillus polymyxa</name>
    <name type="common">Bacillus polymyxa</name>
    <dbReference type="NCBI Taxonomy" id="1406"/>
    <lineage>
        <taxon>Bacteria</taxon>
        <taxon>Bacillati</taxon>
        <taxon>Bacillota</taxon>
        <taxon>Bacilli</taxon>
        <taxon>Bacillales</taxon>
        <taxon>Paenibacillaceae</taxon>
        <taxon>Paenibacillus</taxon>
    </lineage>
</organism>
<keyword evidence="7" id="KW-0472">Membrane</keyword>
<feature type="domain" description="PTS EIIB type-1" evidence="9">
    <location>
        <begin position="4"/>
        <end position="48"/>
    </location>
</feature>
<keyword evidence="7" id="KW-1133">Transmembrane helix</keyword>
<evidence type="ECO:0000256" key="6">
    <source>
        <dbReference type="ARBA" id="ARBA00022777"/>
    </source>
</evidence>
<dbReference type="PROSITE" id="PS51098">
    <property type="entry name" value="PTS_EIIB_TYPE_1"/>
    <property type="match status" value="1"/>
</dbReference>
<dbReference type="SUPFAM" id="SSF55604">
    <property type="entry name" value="Glucose permease domain IIB"/>
    <property type="match status" value="1"/>
</dbReference>
<dbReference type="InterPro" id="IPR018113">
    <property type="entry name" value="PTrfase_EIIB_Cys"/>
</dbReference>